<dbReference type="Pfam" id="PF04149">
    <property type="entry name" value="DUF397"/>
    <property type="match status" value="1"/>
</dbReference>
<evidence type="ECO:0000313" key="2">
    <source>
        <dbReference type="EMBL" id="ALG13938.1"/>
    </source>
</evidence>
<dbReference type="InterPro" id="IPR007278">
    <property type="entry name" value="DUF397"/>
</dbReference>
<protein>
    <recommendedName>
        <fullName evidence="1">DUF397 domain-containing protein</fullName>
    </recommendedName>
</protein>
<dbReference type="AlphaFoldDB" id="A0A0N9IC73"/>
<dbReference type="KEGG" id="kphy:AOZ06_50010"/>
<feature type="domain" description="DUF397" evidence="1">
    <location>
        <begin position="14"/>
        <end position="68"/>
    </location>
</feature>
<name>A0A0N9IC73_9PSEU</name>
<keyword evidence="3" id="KW-1185">Reference proteome</keyword>
<dbReference type="EMBL" id="CP012752">
    <property type="protein sequence ID" value="ALG13938.1"/>
    <property type="molecule type" value="Genomic_DNA"/>
</dbReference>
<proteinExistence type="predicted"/>
<evidence type="ECO:0000313" key="3">
    <source>
        <dbReference type="Proteomes" id="UP000063699"/>
    </source>
</evidence>
<organism evidence="2 3">
    <name type="scientific">Kibdelosporangium phytohabitans</name>
    <dbReference type="NCBI Taxonomy" id="860235"/>
    <lineage>
        <taxon>Bacteria</taxon>
        <taxon>Bacillati</taxon>
        <taxon>Actinomycetota</taxon>
        <taxon>Actinomycetes</taxon>
        <taxon>Pseudonocardiales</taxon>
        <taxon>Pseudonocardiaceae</taxon>
        <taxon>Kibdelosporangium</taxon>
    </lineage>
</organism>
<dbReference type="RefSeq" id="WP_054295812.1">
    <property type="nucleotide sequence ID" value="NZ_CP012752.1"/>
</dbReference>
<sequence length="77" mass="8282">MESDAHRAGLLSCASWRTSSYSTGLQNCVEVNTSASEYVGVRDSKLGADSPVLVLDRSGMRALLFRVKSGQCDRLAT</sequence>
<gene>
    <name evidence="2" type="ORF">AOZ06_50010</name>
</gene>
<dbReference type="Proteomes" id="UP000063699">
    <property type="component" value="Chromosome"/>
</dbReference>
<reference evidence="2 3" key="1">
    <citation type="submission" date="2015-07" db="EMBL/GenBank/DDBJ databases">
        <title>Genome sequencing of Kibdelosporangium phytohabitans.</title>
        <authorList>
            <person name="Qin S."/>
            <person name="Xing K."/>
        </authorList>
    </citation>
    <scope>NUCLEOTIDE SEQUENCE [LARGE SCALE GENOMIC DNA]</scope>
    <source>
        <strain evidence="2 3">KLBMP1111</strain>
    </source>
</reference>
<evidence type="ECO:0000259" key="1">
    <source>
        <dbReference type="Pfam" id="PF04149"/>
    </source>
</evidence>
<accession>A0A0N9IC73</accession>